<keyword evidence="2" id="KW-1185">Reference proteome</keyword>
<gene>
    <name evidence="1" type="ORF">BpHYR1_033387</name>
</gene>
<reference evidence="1 2" key="1">
    <citation type="journal article" date="2018" name="Sci. Rep.">
        <title>Genomic signatures of local adaptation to the degree of environmental predictability in rotifers.</title>
        <authorList>
            <person name="Franch-Gras L."/>
            <person name="Hahn C."/>
            <person name="Garcia-Roger E.M."/>
            <person name="Carmona M.J."/>
            <person name="Serra M."/>
            <person name="Gomez A."/>
        </authorList>
    </citation>
    <scope>NUCLEOTIDE SEQUENCE [LARGE SCALE GENOMIC DNA]</scope>
    <source>
        <strain evidence="1">HYR1</strain>
    </source>
</reference>
<organism evidence="1 2">
    <name type="scientific">Brachionus plicatilis</name>
    <name type="common">Marine rotifer</name>
    <name type="synonym">Brachionus muelleri</name>
    <dbReference type="NCBI Taxonomy" id="10195"/>
    <lineage>
        <taxon>Eukaryota</taxon>
        <taxon>Metazoa</taxon>
        <taxon>Spiralia</taxon>
        <taxon>Gnathifera</taxon>
        <taxon>Rotifera</taxon>
        <taxon>Eurotatoria</taxon>
        <taxon>Monogononta</taxon>
        <taxon>Pseudotrocha</taxon>
        <taxon>Ploima</taxon>
        <taxon>Brachionidae</taxon>
        <taxon>Brachionus</taxon>
    </lineage>
</organism>
<dbReference type="EMBL" id="REGN01012350">
    <property type="protein sequence ID" value="RMZ95703.1"/>
    <property type="molecule type" value="Genomic_DNA"/>
</dbReference>
<dbReference type="AlphaFoldDB" id="A0A3M7P9K2"/>
<proteinExistence type="predicted"/>
<sequence>MKFGIRPIINCIDHPTPKLYWRKSQKKKSKNLAKDPFWTINKIKCIKLIKKQERTTTILICTKYTPFFLLTKNLSSMNPNFFEIIPTLFAEPNSLNQGYDPDPYRFICFIFFIRFIKQILHFSHQNLHFFGRKHFTKSN</sequence>
<protein>
    <submittedName>
        <fullName evidence="1">Uncharacterized protein</fullName>
    </submittedName>
</protein>
<feature type="non-terminal residue" evidence="1">
    <location>
        <position position="139"/>
    </location>
</feature>
<comment type="caution">
    <text evidence="1">The sequence shown here is derived from an EMBL/GenBank/DDBJ whole genome shotgun (WGS) entry which is preliminary data.</text>
</comment>
<name>A0A3M7P9K2_BRAPC</name>
<accession>A0A3M7P9K2</accession>
<dbReference type="Proteomes" id="UP000276133">
    <property type="component" value="Unassembled WGS sequence"/>
</dbReference>
<evidence type="ECO:0000313" key="1">
    <source>
        <dbReference type="EMBL" id="RMZ95703.1"/>
    </source>
</evidence>
<evidence type="ECO:0000313" key="2">
    <source>
        <dbReference type="Proteomes" id="UP000276133"/>
    </source>
</evidence>